<sequence>MTNNNGENDRNMSGTNSGEAIDFLRDFSYPIKDESNIPRNAWALYKDGPISKGITRGQWMEQNNGLGPTTSQFGKNGYAIHASLTGNEKLQVDGKFGEHDLMPPQVFVQNIKLSEKQQQIVDSIVDKSAQNKKAFAFKAAKFREIAAEIGVPPDIPKFEKKLEGKNQVFHTIGGGSQPCTIQYDNQIRAGNSIPNVQIWKGTELLEATWHTKDGKGKYDGKSLAEVKVAAIAEYGTGVDVALKANTNRTMGTAQLDRYENGANKRWNAQVADQRERNQNFNHLTAVVTQRDPSIPSPNVDVNWLFANAPDHALAQGLKRGEYSENLRVIGSGNGRTSVQFAMEKFPDVAKLLDEAGIPREIAEVRPNDYWKIKAVGETLPPISVPLAKHLDGPPPPGVDVMSSYGPDQIMVAGRDKHGDRTGMQRTLSEYAAQKLRLPDDAAKVLQREPDMYSRATEKNAGLYDDRSRAQTSRGAGW</sequence>
<protein>
    <submittedName>
        <fullName evidence="2">Uncharacterized protein</fullName>
    </submittedName>
</protein>
<accession>A0AAW8M221</accession>
<reference evidence="2" key="1">
    <citation type="submission" date="2023-07" db="EMBL/GenBank/DDBJ databases">
        <title>Sorghum-associated microbial communities from plants grown in Nebraska, USA.</title>
        <authorList>
            <person name="Schachtman D."/>
        </authorList>
    </citation>
    <scope>NUCLEOTIDE SEQUENCE</scope>
    <source>
        <strain evidence="2">1457</strain>
    </source>
</reference>
<dbReference type="InterPro" id="IPR009868">
    <property type="entry name" value="VirE2"/>
</dbReference>
<proteinExistence type="predicted"/>
<dbReference type="Pfam" id="PF07229">
    <property type="entry name" value="VirE2"/>
    <property type="match status" value="1"/>
</dbReference>
<gene>
    <name evidence="2" type="ORF">J2W61_005226</name>
</gene>
<evidence type="ECO:0000313" key="3">
    <source>
        <dbReference type="Proteomes" id="UP001265315"/>
    </source>
</evidence>
<dbReference type="Proteomes" id="UP001265315">
    <property type="component" value="Unassembled WGS sequence"/>
</dbReference>
<dbReference type="AlphaFoldDB" id="A0AAW8M221"/>
<dbReference type="GO" id="GO:0003677">
    <property type="term" value="F:DNA binding"/>
    <property type="evidence" value="ECO:0007669"/>
    <property type="project" value="InterPro"/>
</dbReference>
<organism evidence="2 3">
    <name type="scientific">Agrobacterium tumefaciens</name>
    <dbReference type="NCBI Taxonomy" id="358"/>
    <lineage>
        <taxon>Bacteria</taxon>
        <taxon>Pseudomonadati</taxon>
        <taxon>Pseudomonadota</taxon>
        <taxon>Alphaproteobacteria</taxon>
        <taxon>Hyphomicrobiales</taxon>
        <taxon>Rhizobiaceae</taxon>
        <taxon>Rhizobium/Agrobacterium group</taxon>
        <taxon>Agrobacterium</taxon>
        <taxon>Agrobacterium tumefaciens complex</taxon>
    </lineage>
</organism>
<dbReference type="RefSeq" id="WP_111794445.1">
    <property type="nucleotide sequence ID" value="NZ_JAGIPM010000010.1"/>
</dbReference>
<feature type="compositionally biased region" description="Basic and acidic residues" evidence="1">
    <location>
        <begin position="445"/>
        <end position="468"/>
    </location>
</feature>
<evidence type="ECO:0000256" key="1">
    <source>
        <dbReference type="SAM" id="MobiDB-lite"/>
    </source>
</evidence>
<name>A0AAW8M221_AGRTU</name>
<comment type="caution">
    <text evidence="2">The sequence shown here is derived from an EMBL/GenBank/DDBJ whole genome shotgun (WGS) entry which is preliminary data.</text>
</comment>
<evidence type="ECO:0000313" key="2">
    <source>
        <dbReference type="EMBL" id="MDR6705351.1"/>
    </source>
</evidence>
<dbReference type="EMBL" id="JAVDSW010000009">
    <property type="protein sequence ID" value="MDR6705351.1"/>
    <property type="molecule type" value="Genomic_DNA"/>
</dbReference>
<feature type="region of interest" description="Disordered" evidence="1">
    <location>
        <begin position="445"/>
        <end position="477"/>
    </location>
</feature>